<dbReference type="PANTHER" id="PTHR11909">
    <property type="entry name" value="CASEIN KINASE-RELATED"/>
    <property type="match status" value="1"/>
</dbReference>
<dbReference type="EC" id="2.7.11.1" evidence="1"/>
<dbReference type="Gene3D" id="1.10.510.10">
    <property type="entry name" value="Transferase(Phosphotransferase) domain 1"/>
    <property type="match status" value="1"/>
</dbReference>
<accession>A0AAD9Z568</accession>
<keyword evidence="4" id="KW-1185">Reference proteome</keyword>
<dbReference type="PROSITE" id="PS50011">
    <property type="entry name" value="PROTEIN_KINASE_DOM"/>
    <property type="match status" value="1"/>
</dbReference>
<dbReference type="CDD" id="cd14016">
    <property type="entry name" value="STKc_CK1"/>
    <property type="match status" value="1"/>
</dbReference>
<dbReference type="GO" id="GO:0004674">
    <property type="term" value="F:protein serine/threonine kinase activity"/>
    <property type="evidence" value="ECO:0007669"/>
    <property type="project" value="UniProtKB-EC"/>
</dbReference>
<organism evidence="3 4">
    <name type="scientific">Lepraria neglecta</name>
    <dbReference type="NCBI Taxonomy" id="209136"/>
    <lineage>
        <taxon>Eukaryota</taxon>
        <taxon>Fungi</taxon>
        <taxon>Dikarya</taxon>
        <taxon>Ascomycota</taxon>
        <taxon>Pezizomycotina</taxon>
        <taxon>Lecanoromycetes</taxon>
        <taxon>OSLEUM clade</taxon>
        <taxon>Lecanoromycetidae</taxon>
        <taxon>Lecanorales</taxon>
        <taxon>Lecanorineae</taxon>
        <taxon>Stereocaulaceae</taxon>
        <taxon>Lepraria</taxon>
    </lineage>
</organism>
<reference evidence="3" key="1">
    <citation type="submission" date="2022-11" db="EMBL/GenBank/DDBJ databases">
        <title>Chromosomal genome sequence assembly and mating type (MAT) locus characterization of the leprose asexual lichenized fungus Lepraria neglecta (Nyl.) Erichsen.</title>
        <authorList>
            <person name="Allen J.L."/>
            <person name="Pfeffer B."/>
        </authorList>
    </citation>
    <scope>NUCLEOTIDE SEQUENCE</scope>
    <source>
        <strain evidence="3">Allen 5258</strain>
    </source>
</reference>
<evidence type="ECO:0000259" key="2">
    <source>
        <dbReference type="PROSITE" id="PS50011"/>
    </source>
</evidence>
<dbReference type="InterPro" id="IPR050235">
    <property type="entry name" value="CK1_Ser-Thr_kinase"/>
</dbReference>
<dbReference type="GO" id="GO:0005524">
    <property type="term" value="F:ATP binding"/>
    <property type="evidence" value="ECO:0007669"/>
    <property type="project" value="InterPro"/>
</dbReference>
<feature type="domain" description="Protein kinase" evidence="2">
    <location>
        <begin position="1"/>
        <end position="278"/>
    </location>
</feature>
<evidence type="ECO:0000256" key="1">
    <source>
        <dbReference type="ARBA" id="ARBA00012513"/>
    </source>
</evidence>
<dbReference type="SUPFAM" id="SSF56112">
    <property type="entry name" value="Protein kinase-like (PK-like)"/>
    <property type="match status" value="1"/>
</dbReference>
<dbReference type="SMART" id="SM00220">
    <property type="entry name" value="S_TKc"/>
    <property type="match status" value="1"/>
</dbReference>
<protein>
    <recommendedName>
        <fullName evidence="1">non-specific serine/threonine protein kinase</fullName>
        <ecNumber evidence="1">2.7.11.1</ecNumber>
    </recommendedName>
</protein>
<dbReference type="InterPro" id="IPR008271">
    <property type="entry name" value="Ser/Thr_kinase_AS"/>
</dbReference>
<dbReference type="PROSITE" id="PS00108">
    <property type="entry name" value="PROTEIN_KINASE_ST"/>
    <property type="match status" value="1"/>
</dbReference>
<name>A0AAD9Z568_9LECA</name>
<comment type="caution">
    <text evidence="3">The sequence shown here is derived from an EMBL/GenBank/DDBJ whole genome shotgun (WGS) entry which is preliminary data.</text>
</comment>
<dbReference type="InterPro" id="IPR000719">
    <property type="entry name" value="Prot_kinase_dom"/>
</dbReference>
<dbReference type="EMBL" id="JASNWA010000008">
    <property type="protein sequence ID" value="KAK3171021.1"/>
    <property type="molecule type" value="Genomic_DNA"/>
</dbReference>
<gene>
    <name evidence="3" type="ORF">OEA41_003105</name>
</gene>
<dbReference type="Proteomes" id="UP001276659">
    <property type="component" value="Unassembled WGS sequence"/>
</dbReference>
<dbReference type="InterPro" id="IPR011009">
    <property type="entry name" value="Kinase-like_dom_sf"/>
</dbReference>
<evidence type="ECO:0000313" key="4">
    <source>
        <dbReference type="Proteomes" id="UP001276659"/>
    </source>
</evidence>
<proteinExistence type="predicted"/>
<dbReference type="Pfam" id="PF00069">
    <property type="entry name" value="Pkinase"/>
    <property type="match status" value="1"/>
</dbReference>
<sequence>MMCKHFAHCSFEPPPTSIGFSNGELGTNIDTGEDVAIKLEHVSIDPSLLKGEADVYRSLSGGAGIPQVHAYETECEYNAMVFDLLGPSLEDLFNFCRRKFSLKTVLMLAEQLIDRLEYIHSKSVIHRDIKPENFLMGVGKYGNQVYVTDLGLATERRDAQVKANTGRARNPHLIGTARFASINGHLGIIQHRCDDLESLGYMLLYFLRGSLPWQGLTAADQTQKEELILKEKETINIEDLCEDLPGEFAAYFDYIYCLDFDEEPKYSYLRKIFRDLFVREGFDYDHVFDWTILEYLRATQ</sequence>
<evidence type="ECO:0000313" key="3">
    <source>
        <dbReference type="EMBL" id="KAK3171021.1"/>
    </source>
</evidence>
<dbReference type="AlphaFoldDB" id="A0AAD9Z568"/>